<gene>
    <name evidence="2" type="ORF">MiSe_53430</name>
</gene>
<dbReference type="Pfam" id="PF26355">
    <property type="entry name" value="HTH_VMAP-M9"/>
    <property type="match status" value="1"/>
</dbReference>
<accession>A0AAV3XE65</accession>
<dbReference type="InterPro" id="IPR058651">
    <property type="entry name" value="HTH_VMAP-M9"/>
</dbReference>
<dbReference type="InterPro" id="IPR027417">
    <property type="entry name" value="P-loop_NTPase"/>
</dbReference>
<evidence type="ECO:0000313" key="3">
    <source>
        <dbReference type="Proteomes" id="UP001050975"/>
    </source>
</evidence>
<feature type="domain" description="vWA-MoxR associated protein N-terminal HTH" evidence="1">
    <location>
        <begin position="1"/>
        <end position="80"/>
    </location>
</feature>
<name>A0AAV3XE65_9CYAN</name>
<comment type="caution">
    <text evidence="2">The sequence shown here is derived from an EMBL/GenBank/DDBJ whole genome shotgun (WGS) entry which is preliminary data.</text>
</comment>
<dbReference type="AlphaFoldDB" id="A0AAV3XE65"/>
<evidence type="ECO:0000259" key="1">
    <source>
        <dbReference type="Pfam" id="PF26355"/>
    </source>
</evidence>
<sequence length="466" mass="53566">MNIDKALETVEQVILSRELSPIERLILRQSWVGRTYTEMSEESGYGSTYIKEIGSQLWNDLSTALGARVTKKNLHLVLSQYSEKTGLNSYNDEGRLYLEDWVGESNSPELANQIEMEYPSSPVPLNSPLYINRPPIEELAYKEITKPGCVIRIKAPSKMGKSSLLSRILADATNKSYKVVSIDFQEADAAVFSTLDRFLRWFCVNVSRQLQLSPRLDDYWDEDMGSKVSCKIYFEAYLLESVAGTLVLSLNEVNRVFEHPKIAQDFLPMLRFWHELAQQAETWQRLRLVLVHSTEVYIQLKLTQSPFNVGLSLRLPQFTTFQVQDLADRYGLDWTEEETEQLMAMVGGHPYLVNLAFYHLRREKVTLEELLRTAPTQAGIYSHHLRGHWAILREDRELADSLQRAIAANGSVQLDAIAAYKLESMGLVRLEGNLARVSCELYRLYFRQQIEKENKIDLPLYQPCSH</sequence>
<proteinExistence type="predicted"/>
<organism evidence="2 3">
    <name type="scientific">Microseira wollei NIES-4236</name>
    <dbReference type="NCBI Taxonomy" id="2530354"/>
    <lineage>
        <taxon>Bacteria</taxon>
        <taxon>Bacillati</taxon>
        <taxon>Cyanobacteriota</taxon>
        <taxon>Cyanophyceae</taxon>
        <taxon>Oscillatoriophycideae</taxon>
        <taxon>Aerosakkonematales</taxon>
        <taxon>Aerosakkonemataceae</taxon>
        <taxon>Microseira</taxon>
    </lineage>
</organism>
<protein>
    <recommendedName>
        <fullName evidence="1">vWA-MoxR associated protein N-terminal HTH domain-containing protein</fullName>
    </recommendedName>
</protein>
<dbReference type="RefSeq" id="WP_226586424.1">
    <property type="nucleotide sequence ID" value="NZ_BLAY01000093.1"/>
</dbReference>
<dbReference type="SUPFAM" id="SSF52540">
    <property type="entry name" value="P-loop containing nucleoside triphosphate hydrolases"/>
    <property type="match status" value="1"/>
</dbReference>
<dbReference type="EMBL" id="BLAY01000093">
    <property type="protein sequence ID" value="GET40533.1"/>
    <property type="molecule type" value="Genomic_DNA"/>
</dbReference>
<evidence type="ECO:0000313" key="2">
    <source>
        <dbReference type="EMBL" id="GET40533.1"/>
    </source>
</evidence>
<reference evidence="2" key="1">
    <citation type="submission" date="2019-10" db="EMBL/GenBank/DDBJ databases">
        <title>Draft genome sequece of Microseira wollei NIES-4236.</title>
        <authorList>
            <person name="Yamaguchi H."/>
            <person name="Suzuki S."/>
            <person name="Kawachi M."/>
        </authorList>
    </citation>
    <scope>NUCLEOTIDE SEQUENCE</scope>
    <source>
        <strain evidence="2">NIES-4236</strain>
    </source>
</reference>
<dbReference type="Pfam" id="PF14516">
    <property type="entry name" value="AAA_35"/>
    <property type="match status" value="1"/>
</dbReference>
<dbReference type="Proteomes" id="UP001050975">
    <property type="component" value="Unassembled WGS sequence"/>
</dbReference>
<keyword evidence="3" id="KW-1185">Reference proteome</keyword>